<dbReference type="OrthoDB" id="187139at2759"/>
<sequence length="480" mass="53667">MCWRVKAQPLHLVLLQVSLLLSLLSSFCCCTLSHSHPARSYYYNYGDDYYSANNNVIIGEEDNEVTGNYYQRYNDNNDNGDHDQLGLRNFMDDGMEQSDALAPSSSGYKIVSVDDYLGSNQDNADHNEAFAKAWKEACFTTGGVFLVPKNKEYKLRPMNFSGPCHAHFNIKILGSIKASEDISEYKPRTHWLVFENLRNFELEGGGTIDGKGHIWWQNSCKINKTKPCQHAPTALTFEGCKNFRVTELRMVNAQQMHLTFQRCANVRAFNLVIIAPGHSPNTDGIHISQTRNIHISNSLIKTGDDCISIVSGSKNIRATDITCGPGHGISIGSLGAGQSKAHVSNVWVNRARLSGTTNGVRIKTWQGGRGYAKNIIFQNILMQNVSNPIIIDQHYCDQQTPCQDMKSSVQVSNVLYKDIKGTSATDIAIKLDCNKGHRCRGIILQNVKLMNQQQQRAKADCHYVNLVHRGTVLPKCFRTT</sequence>
<accession>A0A9Q1L1X7</accession>
<dbReference type="SUPFAM" id="SSF51126">
    <property type="entry name" value="Pectin lyase-like"/>
    <property type="match status" value="1"/>
</dbReference>
<evidence type="ECO:0000256" key="10">
    <source>
        <dbReference type="ARBA" id="ARBA00034074"/>
    </source>
</evidence>
<comment type="caution">
    <text evidence="14">The sequence shown here is derived from an EMBL/GenBank/DDBJ whole genome shotgun (WGS) entry which is preliminary data.</text>
</comment>
<keyword evidence="9" id="KW-0961">Cell wall biogenesis/degradation</keyword>
<dbReference type="EMBL" id="JAKOGI010000002">
    <property type="protein sequence ID" value="KAJ8453003.1"/>
    <property type="molecule type" value="Genomic_DNA"/>
</dbReference>
<name>A0A9Q1L1X7_9CARY</name>
<evidence type="ECO:0000256" key="13">
    <source>
        <dbReference type="SAM" id="SignalP"/>
    </source>
</evidence>
<proteinExistence type="inferred from homology"/>
<dbReference type="GO" id="GO:0009901">
    <property type="term" value="P:anther dehiscence"/>
    <property type="evidence" value="ECO:0007669"/>
    <property type="project" value="UniProtKB-ARBA"/>
</dbReference>
<evidence type="ECO:0000313" key="15">
    <source>
        <dbReference type="Proteomes" id="UP001153076"/>
    </source>
</evidence>
<comment type="catalytic activity">
    <reaction evidence="10">
        <text>(1,4-alpha-D-galacturonosyl)n+m + H2O = (1,4-alpha-D-galacturonosyl)n + (1,4-alpha-D-galacturonosyl)m.</text>
        <dbReference type="EC" id="3.2.1.15"/>
    </reaction>
</comment>
<keyword evidence="4" id="KW-0134">Cell wall</keyword>
<comment type="similarity">
    <text evidence="2 12">Belongs to the glycosyl hydrolase 28 family.</text>
</comment>
<dbReference type="PANTHER" id="PTHR31375">
    <property type="match status" value="1"/>
</dbReference>
<dbReference type="Proteomes" id="UP001153076">
    <property type="component" value="Unassembled WGS sequence"/>
</dbReference>
<evidence type="ECO:0000256" key="4">
    <source>
        <dbReference type="ARBA" id="ARBA00022512"/>
    </source>
</evidence>
<protein>
    <recommendedName>
        <fullName evidence="3">endo-polygalacturonase</fullName>
        <ecNumber evidence="3">3.2.1.15</ecNumber>
    </recommendedName>
</protein>
<keyword evidence="8 12" id="KW-0326">Glycosidase</keyword>
<dbReference type="InterPro" id="IPR011050">
    <property type="entry name" value="Pectin_lyase_fold/virulence"/>
</dbReference>
<evidence type="ECO:0000256" key="1">
    <source>
        <dbReference type="ARBA" id="ARBA00004191"/>
    </source>
</evidence>
<feature type="chain" id="PRO_5040488745" description="endo-polygalacturonase" evidence="13">
    <location>
        <begin position="36"/>
        <end position="480"/>
    </location>
</feature>
<evidence type="ECO:0000256" key="12">
    <source>
        <dbReference type="RuleBase" id="RU361169"/>
    </source>
</evidence>
<evidence type="ECO:0000256" key="7">
    <source>
        <dbReference type="ARBA" id="ARBA00022801"/>
    </source>
</evidence>
<dbReference type="SMART" id="SM00710">
    <property type="entry name" value="PbH1"/>
    <property type="match status" value="4"/>
</dbReference>
<keyword evidence="7 12" id="KW-0378">Hydrolase</keyword>
<dbReference type="EC" id="3.2.1.15" evidence="3"/>
<dbReference type="InterPro" id="IPR000743">
    <property type="entry name" value="Glyco_hydro_28"/>
</dbReference>
<dbReference type="Pfam" id="PF00295">
    <property type="entry name" value="Glyco_hydro_28"/>
    <property type="match status" value="1"/>
</dbReference>
<evidence type="ECO:0000256" key="8">
    <source>
        <dbReference type="ARBA" id="ARBA00023295"/>
    </source>
</evidence>
<organism evidence="14 15">
    <name type="scientific">Carnegiea gigantea</name>
    <dbReference type="NCBI Taxonomy" id="171969"/>
    <lineage>
        <taxon>Eukaryota</taxon>
        <taxon>Viridiplantae</taxon>
        <taxon>Streptophyta</taxon>
        <taxon>Embryophyta</taxon>
        <taxon>Tracheophyta</taxon>
        <taxon>Spermatophyta</taxon>
        <taxon>Magnoliopsida</taxon>
        <taxon>eudicotyledons</taxon>
        <taxon>Gunneridae</taxon>
        <taxon>Pentapetalae</taxon>
        <taxon>Caryophyllales</taxon>
        <taxon>Cactineae</taxon>
        <taxon>Cactaceae</taxon>
        <taxon>Cactoideae</taxon>
        <taxon>Echinocereeae</taxon>
        <taxon>Carnegiea</taxon>
    </lineage>
</organism>
<evidence type="ECO:0000256" key="3">
    <source>
        <dbReference type="ARBA" id="ARBA00012736"/>
    </source>
</evidence>
<evidence type="ECO:0000256" key="6">
    <source>
        <dbReference type="ARBA" id="ARBA00022729"/>
    </source>
</evidence>
<feature type="active site" evidence="11">
    <location>
        <position position="327"/>
    </location>
</feature>
<evidence type="ECO:0000256" key="9">
    <source>
        <dbReference type="ARBA" id="ARBA00023316"/>
    </source>
</evidence>
<evidence type="ECO:0000256" key="5">
    <source>
        <dbReference type="ARBA" id="ARBA00022525"/>
    </source>
</evidence>
<keyword evidence="15" id="KW-1185">Reference proteome</keyword>
<dbReference type="GO" id="GO:0009830">
    <property type="term" value="P:cell wall modification involved in abscission"/>
    <property type="evidence" value="ECO:0007669"/>
    <property type="project" value="UniProtKB-ARBA"/>
</dbReference>
<keyword evidence="6 13" id="KW-0732">Signal</keyword>
<evidence type="ECO:0000256" key="2">
    <source>
        <dbReference type="ARBA" id="ARBA00008834"/>
    </source>
</evidence>
<dbReference type="GO" id="GO:0010047">
    <property type="term" value="P:fruit dehiscence"/>
    <property type="evidence" value="ECO:0007669"/>
    <property type="project" value="UniProtKB-ARBA"/>
</dbReference>
<evidence type="ECO:0000256" key="11">
    <source>
        <dbReference type="PROSITE-ProRule" id="PRU10052"/>
    </source>
</evidence>
<dbReference type="AlphaFoldDB" id="A0A9Q1L1X7"/>
<dbReference type="InterPro" id="IPR006626">
    <property type="entry name" value="PbH1"/>
</dbReference>
<gene>
    <name evidence="14" type="ORF">Cgig2_014766</name>
</gene>
<dbReference type="Gene3D" id="2.160.20.10">
    <property type="entry name" value="Single-stranded right-handed beta-helix, Pectin lyase-like"/>
    <property type="match status" value="1"/>
</dbReference>
<reference evidence="14" key="1">
    <citation type="submission" date="2022-04" db="EMBL/GenBank/DDBJ databases">
        <title>Carnegiea gigantea Genome sequencing and assembly v2.</title>
        <authorList>
            <person name="Copetti D."/>
            <person name="Sanderson M.J."/>
            <person name="Burquez A."/>
            <person name="Wojciechowski M.F."/>
        </authorList>
    </citation>
    <scope>NUCLEOTIDE SEQUENCE</scope>
    <source>
        <strain evidence="14">SGP5-SGP5p</strain>
        <tissue evidence="14">Aerial part</tissue>
    </source>
</reference>
<dbReference type="PROSITE" id="PS00502">
    <property type="entry name" value="POLYGALACTURONASE"/>
    <property type="match status" value="1"/>
</dbReference>
<dbReference type="InterPro" id="IPR012334">
    <property type="entry name" value="Pectin_lyas_fold"/>
</dbReference>
<evidence type="ECO:0000313" key="14">
    <source>
        <dbReference type="EMBL" id="KAJ8453003.1"/>
    </source>
</evidence>
<feature type="signal peptide" evidence="13">
    <location>
        <begin position="1"/>
        <end position="35"/>
    </location>
</feature>
<dbReference type="GO" id="GO:0005975">
    <property type="term" value="P:carbohydrate metabolic process"/>
    <property type="evidence" value="ECO:0007669"/>
    <property type="project" value="InterPro"/>
</dbReference>
<keyword evidence="5" id="KW-0964">Secreted</keyword>
<dbReference type="FunFam" id="2.160.20.10:FF:000028">
    <property type="entry name" value="Polygalacturonase QRT2"/>
    <property type="match status" value="1"/>
</dbReference>
<comment type="subcellular location">
    <subcellularLocation>
        <location evidence="1">Secreted</location>
        <location evidence="1">Cell wall</location>
    </subcellularLocation>
</comment>
<dbReference type="GO" id="GO:0004650">
    <property type="term" value="F:polygalacturonase activity"/>
    <property type="evidence" value="ECO:0007669"/>
    <property type="project" value="UniProtKB-EC"/>
</dbReference>